<protein>
    <recommendedName>
        <fullName evidence="2">Thiamine pyrophosphate enzyme TPP-binding domain-containing protein</fullName>
    </recommendedName>
</protein>
<evidence type="ECO:0000313" key="3">
    <source>
        <dbReference type="EMBL" id="KKL70753.1"/>
    </source>
</evidence>
<dbReference type="GO" id="GO:0030976">
    <property type="term" value="F:thiamine pyrophosphate binding"/>
    <property type="evidence" value="ECO:0007669"/>
    <property type="project" value="InterPro"/>
</dbReference>
<reference evidence="3" key="1">
    <citation type="journal article" date="2015" name="Nature">
        <title>Complex archaea that bridge the gap between prokaryotes and eukaryotes.</title>
        <authorList>
            <person name="Spang A."/>
            <person name="Saw J.H."/>
            <person name="Jorgensen S.L."/>
            <person name="Zaremba-Niedzwiedzka K."/>
            <person name="Martijn J."/>
            <person name="Lind A.E."/>
            <person name="van Eijk R."/>
            <person name="Schleper C."/>
            <person name="Guy L."/>
            <person name="Ettema T.J."/>
        </authorList>
    </citation>
    <scope>NUCLEOTIDE SEQUENCE</scope>
</reference>
<dbReference type="InterPro" id="IPR051457">
    <property type="entry name" value="2-oxoacid:Fd_oxidoreductase"/>
</dbReference>
<name>A0A0F9E9M9_9ZZZZ</name>
<dbReference type="InterPro" id="IPR029061">
    <property type="entry name" value="THDP-binding"/>
</dbReference>
<dbReference type="GO" id="GO:0016625">
    <property type="term" value="F:oxidoreductase activity, acting on the aldehyde or oxo group of donors, iron-sulfur protein as acceptor"/>
    <property type="evidence" value="ECO:0007669"/>
    <property type="project" value="UniProtKB-ARBA"/>
</dbReference>
<dbReference type="InterPro" id="IPR011766">
    <property type="entry name" value="TPP_enzyme_TPP-bd"/>
</dbReference>
<dbReference type="Gene3D" id="3.40.50.970">
    <property type="match status" value="1"/>
</dbReference>
<gene>
    <name evidence="3" type="ORF">LCGC14_2101770</name>
</gene>
<dbReference type="PANTHER" id="PTHR48084:SF4">
    <property type="entry name" value="2-OXOGLUTARATE OXIDOREDUCTASE SUBUNIT KORB"/>
    <property type="match status" value="1"/>
</dbReference>
<sequence length="280" mass="31257">MKSLKTNAEITWCPGCGNFGILTAIRNAIPILEDKGISRENIIMTSGIGCHAKIFDYLNLSGFYGLHGRNCSNSEGIKIANPDLKIINFSGDANGLAEGLAHTLFAAKRNQDITFILHNNSVYALTTGQFSPLSEKGWKGPSTPKGSFEIPFNPISLLIEVGATFVARCYAGEINHLTETLVRAIEHEGFSFIEVLQPAMPYHKWEEYRNEIEFLDKKPKTKEEALNVARNSHRFTLGVFHQASRQVYHKGLYGDHNPIINKLSRNARLDKIRKILGSKK</sequence>
<evidence type="ECO:0000259" key="2">
    <source>
        <dbReference type="Pfam" id="PF02775"/>
    </source>
</evidence>
<dbReference type="GO" id="GO:0045333">
    <property type="term" value="P:cellular respiration"/>
    <property type="evidence" value="ECO:0007669"/>
    <property type="project" value="UniProtKB-ARBA"/>
</dbReference>
<feature type="domain" description="Thiamine pyrophosphate enzyme TPP-binding" evidence="2">
    <location>
        <begin position="48"/>
        <end position="195"/>
    </location>
</feature>
<dbReference type="SUPFAM" id="SSF52518">
    <property type="entry name" value="Thiamin diphosphate-binding fold (THDP-binding)"/>
    <property type="match status" value="1"/>
</dbReference>
<dbReference type="AlphaFoldDB" id="A0A0F9E9M9"/>
<dbReference type="EMBL" id="LAZR01025804">
    <property type="protein sequence ID" value="KKL70753.1"/>
    <property type="molecule type" value="Genomic_DNA"/>
</dbReference>
<keyword evidence="1" id="KW-0560">Oxidoreductase</keyword>
<organism evidence="3">
    <name type="scientific">marine sediment metagenome</name>
    <dbReference type="NCBI Taxonomy" id="412755"/>
    <lineage>
        <taxon>unclassified sequences</taxon>
        <taxon>metagenomes</taxon>
        <taxon>ecological metagenomes</taxon>
    </lineage>
</organism>
<dbReference type="PANTHER" id="PTHR48084">
    <property type="entry name" value="2-OXOGLUTARATE OXIDOREDUCTASE SUBUNIT KORB-RELATED"/>
    <property type="match status" value="1"/>
</dbReference>
<comment type="caution">
    <text evidence="3">The sequence shown here is derived from an EMBL/GenBank/DDBJ whole genome shotgun (WGS) entry which is preliminary data.</text>
</comment>
<proteinExistence type="predicted"/>
<dbReference type="CDD" id="cd03375">
    <property type="entry name" value="TPP_OGFOR"/>
    <property type="match status" value="1"/>
</dbReference>
<evidence type="ECO:0000256" key="1">
    <source>
        <dbReference type="ARBA" id="ARBA00023002"/>
    </source>
</evidence>
<accession>A0A0F9E9M9</accession>
<dbReference type="Pfam" id="PF02775">
    <property type="entry name" value="TPP_enzyme_C"/>
    <property type="match status" value="1"/>
</dbReference>